<dbReference type="Proteomes" id="UP000698924">
    <property type="component" value="Unassembled WGS sequence"/>
</dbReference>
<accession>A0AA41D6I7</accession>
<dbReference type="Pfam" id="PF14900">
    <property type="entry name" value="DUF4493"/>
    <property type="match status" value="1"/>
</dbReference>
<gene>
    <name evidence="1" type="ORF">H6D15_00990</name>
</gene>
<proteinExistence type="predicted"/>
<protein>
    <submittedName>
        <fullName evidence="1">DUF4493 domain-containing protein</fullName>
    </submittedName>
</protein>
<dbReference type="PROSITE" id="PS51257">
    <property type="entry name" value="PROKAR_LIPOPROTEIN"/>
    <property type="match status" value="1"/>
</dbReference>
<reference evidence="1 2" key="1">
    <citation type="journal article" date="2021" name="Sci. Rep.">
        <title>The distribution of antibiotic resistance genes in chicken gut microbiota commensals.</title>
        <authorList>
            <person name="Juricova H."/>
            <person name="Matiasovicova J."/>
            <person name="Kubasova T."/>
            <person name="Cejkova D."/>
            <person name="Rychlik I."/>
        </authorList>
    </citation>
    <scope>NUCLEOTIDE SEQUENCE [LARGE SCALE GENOMIC DNA]</scope>
    <source>
        <strain evidence="1 2">An421</strain>
    </source>
</reference>
<dbReference type="AlphaFoldDB" id="A0AA41D6I7"/>
<name>A0AA41D6I7_9BACT</name>
<organism evidence="1 2">
    <name type="scientific">Caecibacteroides pullorum</name>
    <dbReference type="NCBI Taxonomy" id="2725562"/>
    <lineage>
        <taxon>Bacteria</taxon>
        <taxon>Pseudomonadati</taxon>
        <taxon>Bacteroidota</taxon>
        <taxon>Bacteroidia</taxon>
        <taxon>Bacteroidales</taxon>
        <taxon>Bacteroidaceae</taxon>
        <taxon>Caecibacteroides</taxon>
    </lineage>
</organism>
<dbReference type="RefSeq" id="WP_204970780.1">
    <property type="nucleotide sequence ID" value="NZ_JAAZTS010000001.1"/>
</dbReference>
<keyword evidence="2" id="KW-1185">Reference proteome</keyword>
<comment type="caution">
    <text evidence="1">The sequence shown here is derived from an EMBL/GenBank/DDBJ whole genome shotgun (WGS) entry which is preliminary data.</text>
</comment>
<dbReference type="EMBL" id="JACJMO010000001">
    <property type="protein sequence ID" value="MBM6856189.1"/>
    <property type="molecule type" value="Genomic_DNA"/>
</dbReference>
<sequence length="233" mass="26357">MKQTLYTLLSIFLLISCQQEDILSEQEKKGYLQLTNLSLVSPTIESVQTRAVDTDLYIEILSETEPIKSYEPGQFPQEKIELEAGEYTLKAYNDAYKNKTANTPQYYMETTFTIQAEKVTYPTISVPMVNVGISLATLSDELQGLFNDVELSFYTTNEQTVTVLQPGETVYMDYAEYMTFTYTLTATNADNETFTTEKKTYGNVEGEKVEPGHCYVINYSLASPTQLKTTVNP</sequence>
<evidence type="ECO:0000313" key="2">
    <source>
        <dbReference type="Proteomes" id="UP000698924"/>
    </source>
</evidence>
<dbReference type="InterPro" id="IPR027840">
    <property type="entry name" value="DUF4493"/>
</dbReference>
<evidence type="ECO:0000313" key="1">
    <source>
        <dbReference type="EMBL" id="MBM6856189.1"/>
    </source>
</evidence>